<evidence type="ECO:0000313" key="1">
    <source>
        <dbReference type="EMBL" id="MBF9222788.1"/>
    </source>
</evidence>
<organism evidence="1 2">
    <name type="scientific">Hymenobacter ruricola</name>
    <dbReference type="NCBI Taxonomy" id="2791023"/>
    <lineage>
        <taxon>Bacteria</taxon>
        <taxon>Pseudomonadati</taxon>
        <taxon>Bacteroidota</taxon>
        <taxon>Cytophagia</taxon>
        <taxon>Cytophagales</taxon>
        <taxon>Hymenobacteraceae</taxon>
        <taxon>Hymenobacter</taxon>
    </lineage>
</organism>
<accession>A0ABS0I746</accession>
<dbReference type="Proteomes" id="UP000618931">
    <property type="component" value="Unassembled WGS sequence"/>
</dbReference>
<evidence type="ECO:0000313" key="2">
    <source>
        <dbReference type="Proteomes" id="UP000618931"/>
    </source>
</evidence>
<dbReference type="RefSeq" id="WP_196294231.1">
    <property type="nucleotide sequence ID" value="NZ_JADQDM010000009.1"/>
</dbReference>
<name>A0ABS0I746_9BACT</name>
<comment type="caution">
    <text evidence="1">The sequence shown here is derived from an EMBL/GenBank/DDBJ whole genome shotgun (WGS) entry which is preliminary data.</text>
</comment>
<reference evidence="1 2" key="1">
    <citation type="submission" date="2020-11" db="EMBL/GenBank/DDBJ databases">
        <authorList>
            <person name="Kim M.K."/>
        </authorList>
    </citation>
    <scope>NUCLEOTIDE SEQUENCE [LARGE SCALE GENOMIC DNA]</scope>
    <source>
        <strain evidence="1 2">BT662</strain>
    </source>
</reference>
<proteinExistence type="predicted"/>
<keyword evidence="2" id="KW-1185">Reference proteome</keyword>
<dbReference type="EMBL" id="JADQDM010000009">
    <property type="protein sequence ID" value="MBF9222788.1"/>
    <property type="molecule type" value="Genomic_DNA"/>
</dbReference>
<gene>
    <name evidence="1" type="ORF">I2H31_16915</name>
</gene>
<protein>
    <submittedName>
        <fullName evidence="1">Uncharacterized protein</fullName>
    </submittedName>
</protein>
<sequence length="235" mass="25589">MDNNRLNALLKRDTDTAAGLLADQANYAPLEDDIAPLRTEHAANLALARTLEEQVMADDQDDATAQKQGARQQLKALGTRLAAALQAYAASATNTDEDLAGRVNYNATDLNRADDASFATIIGTLRKEAQPLAAPLAKREFTADDLQAVDTQLLRFNKKLARQRASTVSGSTARQTLIGLLARNTDLIKKIRVQLRPYQKSPTKHDVWLRFQGYTKLIILGGGGPKDDPDAKKPA</sequence>